<proteinExistence type="predicted"/>
<feature type="region of interest" description="Disordered" evidence="1">
    <location>
        <begin position="36"/>
        <end position="60"/>
    </location>
</feature>
<organism evidence="2 3">
    <name type="scientific">Nepenthes gracilis</name>
    <name type="common">Slender pitcher plant</name>
    <dbReference type="NCBI Taxonomy" id="150966"/>
    <lineage>
        <taxon>Eukaryota</taxon>
        <taxon>Viridiplantae</taxon>
        <taxon>Streptophyta</taxon>
        <taxon>Embryophyta</taxon>
        <taxon>Tracheophyta</taxon>
        <taxon>Spermatophyta</taxon>
        <taxon>Magnoliopsida</taxon>
        <taxon>eudicotyledons</taxon>
        <taxon>Gunneridae</taxon>
        <taxon>Pentapetalae</taxon>
        <taxon>Caryophyllales</taxon>
        <taxon>Nepenthaceae</taxon>
        <taxon>Nepenthes</taxon>
    </lineage>
</organism>
<name>A0AAD3Y338_NEPGR</name>
<protein>
    <submittedName>
        <fullName evidence="2">Uncharacterized protein</fullName>
    </submittedName>
</protein>
<evidence type="ECO:0000313" key="2">
    <source>
        <dbReference type="EMBL" id="GMH27702.1"/>
    </source>
</evidence>
<dbReference type="Proteomes" id="UP001279734">
    <property type="component" value="Unassembled WGS sequence"/>
</dbReference>
<accession>A0AAD3Y338</accession>
<evidence type="ECO:0000256" key="1">
    <source>
        <dbReference type="SAM" id="MobiDB-lite"/>
    </source>
</evidence>
<feature type="compositionally biased region" description="Polar residues" evidence="1">
    <location>
        <begin position="44"/>
        <end position="55"/>
    </location>
</feature>
<comment type="caution">
    <text evidence="2">The sequence shown here is derived from an EMBL/GenBank/DDBJ whole genome shotgun (WGS) entry which is preliminary data.</text>
</comment>
<sequence>MASSRMARFATEVAPPQFVGVVRRRASKMLDTIHEEEREGSASDYISTDPNTCSRASAPPLLPSETPFSKRFLQGIQSIRFLDTLKVIAFT</sequence>
<dbReference type="EMBL" id="BSYO01000033">
    <property type="protein sequence ID" value="GMH27702.1"/>
    <property type="molecule type" value="Genomic_DNA"/>
</dbReference>
<dbReference type="PANTHER" id="PTHR35101">
    <property type="entry name" value="OS02G0162600 PROTEIN"/>
    <property type="match status" value="1"/>
</dbReference>
<evidence type="ECO:0000313" key="3">
    <source>
        <dbReference type="Proteomes" id="UP001279734"/>
    </source>
</evidence>
<dbReference type="AlphaFoldDB" id="A0AAD3Y338"/>
<gene>
    <name evidence="2" type="ORF">Nepgr_029545</name>
</gene>
<dbReference type="PANTHER" id="PTHR35101:SF12">
    <property type="entry name" value="OS02G0162600 PROTEIN"/>
    <property type="match status" value="1"/>
</dbReference>
<keyword evidence="3" id="KW-1185">Reference proteome</keyword>
<reference evidence="2" key="1">
    <citation type="submission" date="2023-05" db="EMBL/GenBank/DDBJ databases">
        <title>Nepenthes gracilis genome sequencing.</title>
        <authorList>
            <person name="Fukushima K."/>
        </authorList>
    </citation>
    <scope>NUCLEOTIDE SEQUENCE</scope>
    <source>
        <strain evidence="2">SING2019-196</strain>
    </source>
</reference>